<dbReference type="InterPro" id="IPR029063">
    <property type="entry name" value="SAM-dependent_MTases_sf"/>
</dbReference>
<proteinExistence type="predicted"/>
<keyword evidence="4" id="KW-1185">Reference proteome</keyword>
<dbReference type="InterPro" id="IPR039323">
    <property type="entry name" value="ANKRD_45/46/60"/>
</dbReference>
<accession>A0A3D8R4B4</accession>
<dbReference type="Gene3D" id="1.25.40.20">
    <property type="entry name" value="Ankyrin repeat-containing domain"/>
    <property type="match status" value="3"/>
</dbReference>
<dbReference type="PANTHER" id="PTHR22677">
    <property type="entry name" value="ANKYRIN REPEAT DOMAIN-CONTAINING PROTEIN 60"/>
    <property type="match status" value="1"/>
</dbReference>
<dbReference type="EMBL" id="PVWQ01000011">
    <property type="protein sequence ID" value="RDW68902.1"/>
    <property type="molecule type" value="Genomic_DNA"/>
</dbReference>
<dbReference type="InterPro" id="IPR036770">
    <property type="entry name" value="Ankyrin_rpt-contain_sf"/>
</dbReference>
<dbReference type="Proteomes" id="UP000256690">
    <property type="component" value="Unassembled WGS sequence"/>
</dbReference>
<dbReference type="GeneID" id="38119032"/>
<sequence>MRLRADNARSQRTGAPDYDDPSFWDRKFATGQDVGEWLNAGEILLDALISFLETRSAAEAAKAAPRVLHLGPGISKLGGRVRDAFVARGWRGSGIVNADFSSEAVRLGRDGERTQDTAHAMHWVQTDLRLWLDVSKLGPLGPFDAIIDKSTSDAIATSTPVTLNTDPSEPSSVCPIIQDTFTNAKESDGDGEITLSSVELLGLHLVPLTKKGSRWFVLSYSAFRFEDVPWLFEYWEVVARMPIEAPGGLTASGAKAPAVYHWVYTLQRRRPSPLFLFFSKPNSDILFLILAQGSKLDRCVSLNKDRRRNLPGLCPFTTGLRGETEVEKISGLIEFAKFLDMVGVTQAEASVAEDIKSVIADASSNLYSSDNDRNVRHVLSEHLYSASDLPPGHPVRHILATAAVENFLLFETFKFRAEIRDLPGFTGDLLEVLRSPLFTVKLKDYSSLQGQSVSLLYAATQEGYEAAAKVLLNAGANPSIRYAPESWTDTTPLLNTVAGGNLEIIRLLIAHGASVHEHDGVARTPLDVAVRMNYVKAHGGDKDLPWTLASGLTLLYGAAARGQVEAVRLLLDAGADPNAQVSLHMDCSDNSTSHTRPAPLLVLQAVAEARFGSATLWVRNFAGKAGTSFLLCRKEQWRPGERETYAEILGLLIPAGTDVTSVHQGSGSMPLRLAAATGNQAAVEVLIQGNVDAFAKLANGVDALYIAMGCGYHGIVRFWRMRWKRERSQPTSNGSGAMEDGCLEHRR</sequence>
<feature type="repeat" description="ANK" evidence="1">
    <location>
        <begin position="488"/>
        <end position="520"/>
    </location>
</feature>
<dbReference type="OrthoDB" id="411785at2759"/>
<dbReference type="Gene3D" id="3.40.50.150">
    <property type="entry name" value="Vaccinia Virus protein VP39"/>
    <property type="match status" value="1"/>
</dbReference>
<name>A0A3D8R4B4_9EURO</name>
<dbReference type="Pfam" id="PF00023">
    <property type="entry name" value="Ank"/>
    <property type="match status" value="1"/>
</dbReference>
<dbReference type="PANTHER" id="PTHR22677:SF4">
    <property type="entry name" value="USHER SYNDROME TYPE-1G PROTEIN-LIKE PROTEIN"/>
    <property type="match status" value="1"/>
</dbReference>
<reference evidence="3 4" key="1">
    <citation type="journal article" date="2018" name="IMA Fungus">
        <title>IMA Genome-F 9: Draft genome sequence of Annulohypoxylon stygium, Aspergillus mulundensis, Berkeleyomyces basicola (syn. Thielaviopsis basicola), Ceratocystis smalleyi, two Cercospora beticola strains, Coleophoma cylindrospora, Fusarium fracticaudum, Phialophora cf. hyalina, and Morchella septimelata.</title>
        <authorList>
            <person name="Wingfield B.D."/>
            <person name="Bills G.F."/>
            <person name="Dong Y."/>
            <person name="Huang W."/>
            <person name="Nel W.J."/>
            <person name="Swalarsk-Parry B.S."/>
            <person name="Vaghefi N."/>
            <person name="Wilken P.M."/>
            <person name="An Z."/>
            <person name="de Beer Z.W."/>
            <person name="De Vos L."/>
            <person name="Chen L."/>
            <person name="Duong T.A."/>
            <person name="Gao Y."/>
            <person name="Hammerbacher A."/>
            <person name="Kikkert J.R."/>
            <person name="Li Y."/>
            <person name="Li H."/>
            <person name="Li K."/>
            <person name="Li Q."/>
            <person name="Liu X."/>
            <person name="Ma X."/>
            <person name="Naidoo K."/>
            <person name="Pethybridge S.J."/>
            <person name="Sun J."/>
            <person name="Steenkamp E.T."/>
            <person name="van der Nest M.A."/>
            <person name="van Wyk S."/>
            <person name="Wingfield M.J."/>
            <person name="Xiong C."/>
            <person name="Yue Q."/>
            <person name="Zhang X."/>
        </authorList>
    </citation>
    <scope>NUCLEOTIDE SEQUENCE [LARGE SCALE GENOMIC DNA]</scope>
    <source>
        <strain evidence="3 4">DSM 5745</strain>
    </source>
</reference>
<dbReference type="STRING" id="1810919.A0A3D8R4B4"/>
<evidence type="ECO:0000256" key="1">
    <source>
        <dbReference type="PROSITE-ProRule" id="PRU00023"/>
    </source>
</evidence>
<gene>
    <name evidence="3" type="ORF">DSM5745_08662</name>
</gene>
<organism evidence="3 4">
    <name type="scientific">Aspergillus mulundensis</name>
    <dbReference type="NCBI Taxonomy" id="1810919"/>
    <lineage>
        <taxon>Eukaryota</taxon>
        <taxon>Fungi</taxon>
        <taxon>Dikarya</taxon>
        <taxon>Ascomycota</taxon>
        <taxon>Pezizomycotina</taxon>
        <taxon>Eurotiomycetes</taxon>
        <taxon>Eurotiomycetidae</taxon>
        <taxon>Eurotiales</taxon>
        <taxon>Aspergillaceae</taxon>
        <taxon>Aspergillus</taxon>
        <taxon>Aspergillus subgen. Nidulantes</taxon>
    </lineage>
</organism>
<comment type="caution">
    <text evidence="3">The sequence shown here is derived from an EMBL/GenBank/DDBJ whole genome shotgun (WGS) entry which is preliminary data.</text>
</comment>
<dbReference type="SMART" id="SM00248">
    <property type="entry name" value="ANK"/>
    <property type="match status" value="5"/>
</dbReference>
<feature type="region of interest" description="Disordered" evidence="2">
    <location>
        <begin position="728"/>
        <end position="747"/>
    </location>
</feature>
<protein>
    <submittedName>
        <fullName evidence="3">Uncharacterized protein</fullName>
    </submittedName>
</protein>
<evidence type="ECO:0000313" key="3">
    <source>
        <dbReference type="EMBL" id="RDW68902.1"/>
    </source>
</evidence>
<dbReference type="InterPro" id="IPR002110">
    <property type="entry name" value="Ankyrin_rpt"/>
</dbReference>
<dbReference type="SUPFAM" id="SSF48403">
    <property type="entry name" value="Ankyrin repeat"/>
    <property type="match status" value="1"/>
</dbReference>
<dbReference type="RefSeq" id="XP_026600691.1">
    <property type="nucleotide sequence ID" value="XM_026750678.1"/>
</dbReference>
<dbReference type="Pfam" id="PF12796">
    <property type="entry name" value="Ank_2"/>
    <property type="match status" value="1"/>
</dbReference>
<evidence type="ECO:0000313" key="4">
    <source>
        <dbReference type="Proteomes" id="UP000256690"/>
    </source>
</evidence>
<evidence type="ECO:0000256" key="2">
    <source>
        <dbReference type="SAM" id="MobiDB-lite"/>
    </source>
</evidence>
<keyword evidence="1" id="KW-0040">ANK repeat</keyword>
<feature type="repeat" description="ANK" evidence="1">
    <location>
        <begin position="550"/>
        <end position="582"/>
    </location>
</feature>
<dbReference type="AlphaFoldDB" id="A0A3D8R4B4"/>
<dbReference type="PROSITE" id="PS50297">
    <property type="entry name" value="ANK_REP_REGION"/>
    <property type="match status" value="2"/>
</dbReference>
<dbReference type="PROSITE" id="PS50088">
    <property type="entry name" value="ANK_REPEAT"/>
    <property type="match status" value="2"/>
</dbReference>